<evidence type="ECO:0000313" key="1">
    <source>
        <dbReference type="EMBL" id="SUZ83548.1"/>
    </source>
</evidence>
<proteinExistence type="predicted"/>
<feature type="non-terminal residue" evidence="1">
    <location>
        <position position="43"/>
    </location>
</feature>
<dbReference type="InterPro" id="IPR002695">
    <property type="entry name" value="PurH-like"/>
</dbReference>
<dbReference type="SUPFAM" id="SSF52335">
    <property type="entry name" value="Methylglyoxal synthase-like"/>
    <property type="match status" value="1"/>
</dbReference>
<dbReference type="EMBL" id="UINC01001555">
    <property type="protein sequence ID" value="SUZ83548.1"/>
    <property type="molecule type" value="Genomic_DNA"/>
</dbReference>
<dbReference type="GO" id="GO:0004643">
    <property type="term" value="F:phosphoribosylaminoimidazolecarboxamide formyltransferase activity"/>
    <property type="evidence" value="ECO:0007669"/>
    <property type="project" value="InterPro"/>
</dbReference>
<dbReference type="GO" id="GO:0006189">
    <property type="term" value="P:'de novo' IMP biosynthetic process"/>
    <property type="evidence" value="ECO:0007669"/>
    <property type="project" value="TreeGrafter"/>
</dbReference>
<gene>
    <name evidence="1" type="ORF">METZ01_LOCUS36402</name>
</gene>
<protein>
    <recommendedName>
        <fullName evidence="2">MGS-like domain-containing protein</fullName>
    </recommendedName>
</protein>
<evidence type="ECO:0008006" key="2">
    <source>
        <dbReference type="Google" id="ProtNLM"/>
    </source>
</evidence>
<dbReference type="Gene3D" id="3.40.50.1380">
    <property type="entry name" value="Methylglyoxal synthase-like domain"/>
    <property type="match status" value="1"/>
</dbReference>
<sequence>MLLADEGVPVTEVAQVTGAPEMLGGRVKTLHPAIHGGILADRS</sequence>
<dbReference type="PANTHER" id="PTHR11692:SF0">
    <property type="entry name" value="BIFUNCTIONAL PURINE BIOSYNTHESIS PROTEIN ATIC"/>
    <property type="match status" value="1"/>
</dbReference>
<dbReference type="PANTHER" id="PTHR11692">
    <property type="entry name" value="BIFUNCTIONAL PURINE BIOSYNTHESIS PROTEIN PURH"/>
    <property type="match status" value="1"/>
</dbReference>
<reference evidence="1" key="1">
    <citation type="submission" date="2018-05" db="EMBL/GenBank/DDBJ databases">
        <authorList>
            <person name="Lanie J.A."/>
            <person name="Ng W.-L."/>
            <person name="Kazmierczak K.M."/>
            <person name="Andrzejewski T.M."/>
            <person name="Davidsen T.M."/>
            <person name="Wayne K.J."/>
            <person name="Tettelin H."/>
            <person name="Glass J.I."/>
            <person name="Rusch D."/>
            <person name="Podicherti R."/>
            <person name="Tsui H.-C.T."/>
            <person name="Winkler M.E."/>
        </authorList>
    </citation>
    <scope>NUCLEOTIDE SEQUENCE</scope>
</reference>
<dbReference type="GO" id="GO:0005829">
    <property type="term" value="C:cytosol"/>
    <property type="evidence" value="ECO:0007669"/>
    <property type="project" value="TreeGrafter"/>
</dbReference>
<dbReference type="AlphaFoldDB" id="A0A381QYB7"/>
<accession>A0A381QYB7</accession>
<name>A0A381QYB7_9ZZZZ</name>
<dbReference type="GO" id="GO:0003937">
    <property type="term" value="F:IMP cyclohydrolase activity"/>
    <property type="evidence" value="ECO:0007669"/>
    <property type="project" value="InterPro"/>
</dbReference>
<organism evidence="1">
    <name type="scientific">marine metagenome</name>
    <dbReference type="NCBI Taxonomy" id="408172"/>
    <lineage>
        <taxon>unclassified sequences</taxon>
        <taxon>metagenomes</taxon>
        <taxon>ecological metagenomes</taxon>
    </lineage>
</organism>
<dbReference type="InterPro" id="IPR036914">
    <property type="entry name" value="MGS-like_dom_sf"/>
</dbReference>